<dbReference type="AlphaFoldDB" id="A0A0D2IZ67"/>
<accession>A0A0D2IZ67</accession>
<evidence type="ECO:0000313" key="4">
    <source>
        <dbReference type="EMBL" id="KIX11319.1"/>
    </source>
</evidence>
<comment type="similarity">
    <text evidence="1">Belongs to the SdhE FAD assembly factor family.</text>
</comment>
<evidence type="ECO:0000313" key="5">
    <source>
        <dbReference type="Proteomes" id="UP000032233"/>
    </source>
</evidence>
<dbReference type="Pfam" id="PF03937">
    <property type="entry name" value="Sdh5"/>
    <property type="match status" value="1"/>
</dbReference>
<reference evidence="4 5" key="1">
    <citation type="submission" date="2013-11" db="EMBL/GenBank/DDBJ databases">
        <title>Metagenomic analysis of a methanogenic consortium involved in long chain n-alkane degradation.</title>
        <authorList>
            <person name="Davidova I.A."/>
            <person name="Callaghan A.V."/>
            <person name="Wawrik B."/>
            <person name="Pruitt S."/>
            <person name="Marks C."/>
            <person name="Duncan K.E."/>
            <person name="Suflita J.M."/>
        </authorList>
    </citation>
    <scope>NUCLEOTIDE SEQUENCE [LARGE SCALE GENOMIC DNA]</scope>
    <source>
        <strain evidence="4 5">SPR</strain>
    </source>
</reference>
<evidence type="ECO:0000256" key="2">
    <source>
        <dbReference type="ARBA" id="ARBA00019418"/>
    </source>
</evidence>
<dbReference type="EMBL" id="AZAC01000056">
    <property type="protein sequence ID" value="KIX11319.1"/>
    <property type="molecule type" value="Genomic_DNA"/>
</dbReference>
<dbReference type="Gene3D" id="1.10.150.250">
    <property type="entry name" value="Flavinator of succinate dehydrogenase"/>
    <property type="match status" value="1"/>
</dbReference>
<sequence length="94" mass="11002">MEKPLDKDETYRRRLIMAAHRRGFLEAELILGRFVDREIMNLSSEELADLERIMALEDLDLWEIICRRKKTPPDLNLELLEKIRGMLPAPPVSG</sequence>
<gene>
    <name evidence="4" type="ORF">X474_23675</name>
</gene>
<protein>
    <recommendedName>
        <fullName evidence="2">FAD assembly factor SdhE</fullName>
    </recommendedName>
</protein>
<dbReference type="InterPro" id="IPR005631">
    <property type="entry name" value="SDH"/>
</dbReference>
<dbReference type="STRING" id="1429043.X474_23675"/>
<comment type="caution">
    <text evidence="4">The sequence shown here is derived from an EMBL/GenBank/DDBJ whole genome shotgun (WGS) entry which is preliminary data.</text>
</comment>
<dbReference type="InParanoid" id="A0A0D2IZ67"/>
<keyword evidence="3" id="KW-0143">Chaperone</keyword>
<proteinExistence type="inferred from homology"/>
<dbReference type="SUPFAM" id="SSF109910">
    <property type="entry name" value="YgfY-like"/>
    <property type="match status" value="1"/>
</dbReference>
<dbReference type="PANTHER" id="PTHR12469">
    <property type="entry name" value="PROTEIN EMI5 HOMOLOG, MITOCHONDRIAL"/>
    <property type="match status" value="1"/>
</dbReference>
<evidence type="ECO:0000256" key="3">
    <source>
        <dbReference type="ARBA" id="ARBA00023186"/>
    </source>
</evidence>
<keyword evidence="5" id="KW-1185">Reference proteome</keyword>
<dbReference type="Proteomes" id="UP000032233">
    <property type="component" value="Unassembled WGS sequence"/>
</dbReference>
<evidence type="ECO:0000256" key="1">
    <source>
        <dbReference type="ARBA" id="ARBA00008571"/>
    </source>
</evidence>
<name>A0A0D2IZ67_9BACT</name>
<dbReference type="GO" id="GO:0006099">
    <property type="term" value="P:tricarboxylic acid cycle"/>
    <property type="evidence" value="ECO:0007669"/>
    <property type="project" value="TreeGrafter"/>
</dbReference>
<dbReference type="InterPro" id="IPR036714">
    <property type="entry name" value="SDH_sf"/>
</dbReference>
<dbReference type="PANTHER" id="PTHR12469:SF2">
    <property type="entry name" value="SUCCINATE DEHYDROGENASE ASSEMBLY FACTOR 2, MITOCHONDRIAL"/>
    <property type="match status" value="1"/>
</dbReference>
<organism evidence="4 5">
    <name type="scientific">Dethiosulfatarculus sandiegensis</name>
    <dbReference type="NCBI Taxonomy" id="1429043"/>
    <lineage>
        <taxon>Bacteria</taxon>
        <taxon>Pseudomonadati</taxon>
        <taxon>Thermodesulfobacteriota</taxon>
        <taxon>Desulfarculia</taxon>
        <taxon>Desulfarculales</taxon>
        <taxon>Desulfarculaceae</taxon>
        <taxon>Dethiosulfatarculus</taxon>
    </lineage>
</organism>